<accession>A0ACC0BQM7</accession>
<proteinExistence type="predicted"/>
<protein>
    <submittedName>
        <fullName evidence="1">Uncharacterized protein</fullName>
    </submittedName>
</protein>
<gene>
    <name evidence="1" type="ORF">M9H77_05890</name>
</gene>
<evidence type="ECO:0000313" key="2">
    <source>
        <dbReference type="Proteomes" id="UP001060085"/>
    </source>
</evidence>
<dbReference type="Proteomes" id="UP001060085">
    <property type="component" value="Linkage Group LG02"/>
</dbReference>
<organism evidence="1 2">
    <name type="scientific">Catharanthus roseus</name>
    <name type="common">Madagascar periwinkle</name>
    <name type="synonym">Vinca rosea</name>
    <dbReference type="NCBI Taxonomy" id="4058"/>
    <lineage>
        <taxon>Eukaryota</taxon>
        <taxon>Viridiplantae</taxon>
        <taxon>Streptophyta</taxon>
        <taxon>Embryophyta</taxon>
        <taxon>Tracheophyta</taxon>
        <taxon>Spermatophyta</taxon>
        <taxon>Magnoliopsida</taxon>
        <taxon>eudicotyledons</taxon>
        <taxon>Gunneridae</taxon>
        <taxon>Pentapetalae</taxon>
        <taxon>asterids</taxon>
        <taxon>lamiids</taxon>
        <taxon>Gentianales</taxon>
        <taxon>Apocynaceae</taxon>
        <taxon>Rauvolfioideae</taxon>
        <taxon>Vinceae</taxon>
        <taxon>Catharanthinae</taxon>
        <taxon>Catharanthus</taxon>
    </lineage>
</organism>
<evidence type="ECO:0000313" key="1">
    <source>
        <dbReference type="EMBL" id="KAI5674940.1"/>
    </source>
</evidence>
<dbReference type="EMBL" id="CM044702">
    <property type="protein sequence ID" value="KAI5674940.1"/>
    <property type="molecule type" value="Genomic_DNA"/>
</dbReference>
<comment type="caution">
    <text evidence="1">The sequence shown here is derived from an EMBL/GenBank/DDBJ whole genome shotgun (WGS) entry which is preliminary data.</text>
</comment>
<name>A0ACC0BQM7_CATRO</name>
<sequence>MDSITMVETETLSKTLIKPSSPTPQSLSHYNLSYNDQNIYPEYIFAGFFYSNPDGHEISTIREQLQNSLSKTLVSYYPFAGKVVKNDYIHCNDDGIEFVDVRIHCRMNDILKPELRSYASELIRPNRSTVGSEDSTALVQLSHFDCGGVAVAFGISHKVADAATILSFIKDWAASTCDLSSSHDVSTPVLVSDSIFPRQDNIICGQFPASPNCVRKRFLFSPEAIERLKSKAIEFGIEKPTRVEVLTAFLCRCATVAGKSAAKNNNCGQSLPFAVIQAVNLRPLLELPKNSVGNLISIYFSTIKENDTVNIEQEFTKLVIGELRKAKDKLKNLSQEKLNYVARMQDFANCLKELDISSFFDMENVDIDAYLFSSWCRFPFYDIDFGLGKPIWVCMFQPHFKNCIILMDYPFGDDYGIEALITLEQEKMPAFENNELLLSFASN</sequence>
<keyword evidence="2" id="KW-1185">Reference proteome</keyword>
<reference evidence="2" key="1">
    <citation type="journal article" date="2023" name="Nat. Plants">
        <title>Single-cell RNA sequencing provides a high-resolution roadmap for understanding the multicellular compartmentation of specialized metabolism.</title>
        <authorList>
            <person name="Sun S."/>
            <person name="Shen X."/>
            <person name="Li Y."/>
            <person name="Li Y."/>
            <person name="Wang S."/>
            <person name="Li R."/>
            <person name="Zhang H."/>
            <person name="Shen G."/>
            <person name="Guo B."/>
            <person name="Wei J."/>
            <person name="Xu J."/>
            <person name="St-Pierre B."/>
            <person name="Chen S."/>
            <person name="Sun C."/>
        </authorList>
    </citation>
    <scope>NUCLEOTIDE SEQUENCE [LARGE SCALE GENOMIC DNA]</scope>
</reference>